<dbReference type="GO" id="GO:0008168">
    <property type="term" value="F:methyltransferase activity"/>
    <property type="evidence" value="ECO:0007669"/>
    <property type="project" value="UniProtKB-KW"/>
</dbReference>
<dbReference type="SUPFAM" id="SSF53335">
    <property type="entry name" value="S-adenosyl-L-methionine-dependent methyltransferases"/>
    <property type="match status" value="1"/>
</dbReference>
<proteinExistence type="predicted"/>
<evidence type="ECO:0000256" key="1">
    <source>
        <dbReference type="ARBA" id="ARBA00022603"/>
    </source>
</evidence>
<dbReference type="Proteomes" id="UP001179181">
    <property type="component" value="Unassembled WGS sequence"/>
</dbReference>
<dbReference type="EMBL" id="JAASQJ010000003">
    <property type="protein sequence ID" value="NIJ54366.1"/>
    <property type="molecule type" value="Genomic_DNA"/>
</dbReference>
<sequence length="250" mass="28311">MTAIIEDNWYETFFSGLNCEMWERAAVPDWTENEVDFLLKVFGDKVTSILDIPCGFGRHTISLARRGFNVTGLDISAEFISTLRDQLATENLPVTVIQGDILTTTFSQKFDAAYCLGNSFGYVDDDGMNLFVQNVSAALKTGARLVINSGLVAESILVNFPKTKQFVLGDMVMDISNSYDMRESCMITELTYTKPDRIEKHSFKHYVYTLSEIRRLLRKHGLKTIDVYNSTEMVPYQLGDAQIYLVAEKE</sequence>
<organism evidence="4 5">
    <name type="scientific">Dyadobacter arcticus</name>
    <dbReference type="NCBI Taxonomy" id="1078754"/>
    <lineage>
        <taxon>Bacteria</taxon>
        <taxon>Pseudomonadati</taxon>
        <taxon>Bacteroidota</taxon>
        <taxon>Cytophagia</taxon>
        <taxon>Cytophagales</taxon>
        <taxon>Spirosomataceae</taxon>
        <taxon>Dyadobacter</taxon>
    </lineage>
</organism>
<reference evidence="4 5" key="1">
    <citation type="submission" date="2020-03" db="EMBL/GenBank/DDBJ databases">
        <title>Genomic Encyclopedia of Type Strains, Phase IV (KMG-IV): sequencing the most valuable type-strain genomes for metagenomic binning, comparative biology and taxonomic classification.</title>
        <authorList>
            <person name="Goeker M."/>
        </authorList>
    </citation>
    <scope>NUCLEOTIDE SEQUENCE [LARGE SCALE GENOMIC DNA]</scope>
    <source>
        <strain evidence="4 5">DSM 102865</strain>
    </source>
</reference>
<name>A0ABX0UTV2_9BACT</name>
<dbReference type="Gene3D" id="3.40.50.150">
    <property type="entry name" value="Vaccinia Virus protein VP39"/>
    <property type="match status" value="1"/>
</dbReference>
<evidence type="ECO:0000313" key="5">
    <source>
        <dbReference type="Proteomes" id="UP001179181"/>
    </source>
</evidence>
<dbReference type="InterPro" id="IPR041698">
    <property type="entry name" value="Methyltransf_25"/>
</dbReference>
<keyword evidence="5" id="KW-1185">Reference proteome</keyword>
<keyword evidence="1 4" id="KW-0489">Methyltransferase</keyword>
<dbReference type="InterPro" id="IPR029063">
    <property type="entry name" value="SAM-dependent_MTases_sf"/>
</dbReference>
<accession>A0ABX0UTV2</accession>
<evidence type="ECO:0000313" key="4">
    <source>
        <dbReference type="EMBL" id="NIJ54366.1"/>
    </source>
</evidence>
<dbReference type="Gene3D" id="2.20.25.110">
    <property type="entry name" value="S-adenosyl-L-methionine-dependent methyltransferases"/>
    <property type="match status" value="1"/>
</dbReference>
<evidence type="ECO:0000259" key="3">
    <source>
        <dbReference type="Pfam" id="PF13649"/>
    </source>
</evidence>
<dbReference type="GO" id="GO:0032259">
    <property type="term" value="P:methylation"/>
    <property type="evidence" value="ECO:0007669"/>
    <property type="project" value="UniProtKB-KW"/>
</dbReference>
<gene>
    <name evidence="4" type="ORF">FHS68_003548</name>
</gene>
<feature type="domain" description="Methyltransferase" evidence="3">
    <location>
        <begin position="49"/>
        <end position="142"/>
    </location>
</feature>
<dbReference type="PANTHER" id="PTHR43861:SF1">
    <property type="entry name" value="TRANS-ACONITATE 2-METHYLTRANSFERASE"/>
    <property type="match status" value="1"/>
</dbReference>
<comment type="caution">
    <text evidence="4">The sequence shown here is derived from an EMBL/GenBank/DDBJ whole genome shotgun (WGS) entry which is preliminary data.</text>
</comment>
<dbReference type="Pfam" id="PF13649">
    <property type="entry name" value="Methyltransf_25"/>
    <property type="match status" value="1"/>
</dbReference>
<dbReference type="RefSeq" id="WP_167272448.1">
    <property type="nucleotide sequence ID" value="NZ_JAASQJ010000003.1"/>
</dbReference>
<keyword evidence="2" id="KW-0808">Transferase</keyword>
<protein>
    <submittedName>
        <fullName evidence="4">SAM-dependent methyltransferase</fullName>
    </submittedName>
</protein>
<dbReference type="PANTHER" id="PTHR43861">
    <property type="entry name" value="TRANS-ACONITATE 2-METHYLTRANSFERASE-RELATED"/>
    <property type="match status" value="1"/>
</dbReference>
<dbReference type="CDD" id="cd02440">
    <property type="entry name" value="AdoMet_MTases"/>
    <property type="match status" value="1"/>
</dbReference>
<evidence type="ECO:0000256" key="2">
    <source>
        <dbReference type="ARBA" id="ARBA00022679"/>
    </source>
</evidence>